<dbReference type="EMBL" id="JAADJG010000261">
    <property type="protein sequence ID" value="KAF4450022.1"/>
    <property type="molecule type" value="Genomic_DNA"/>
</dbReference>
<comment type="caution">
    <text evidence="2">The sequence shown here is derived from an EMBL/GenBank/DDBJ whole genome shotgun (WGS) entry which is preliminary data.</text>
</comment>
<reference evidence="2" key="1">
    <citation type="submission" date="2020-01" db="EMBL/GenBank/DDBJ databases">
        <title>Identification and distribution of gene clusters putatively required for synthesis of sphingolipid metabolism inhibitors in phylogenetically diverse species of the filamentous fungus Fusarium.</title>
        <authorList>
            <person name="Kim H.-S."/>
            <person name="Busman M."/>
            <person name="Brown D.W."/>
            <person name="Divon H."/>
            <person name="Uhlig S."/>
            <person name="Proctor R.H."/>
        </authorList>
    </citation>
    <scope>NUCLEOTIDE SEQUENCE</scope>
    <source>
        <strain evidence="2">NRRL 53441</strain>
    </source>
</reference>
<gene>
    <name evidence="2" type="ORF">F53441_6806</name>
</gene>
<dbReference type="AlphaFoldDB" id="A0A8H4KF18"/>
<dbReference type="SUPFAM" id="SSF51735">
    <property type="entry name" value="NAD(P)-binding Rossmann-fold domains"/>
    <property type="match status" value="1"/>
</dbReference>
<evidence type="ECO:0000313" key="2">
    <source>
        <dbReference type="EMBL" id="KAF4450022.1"/>
    </source>
</evidence>
<dbReference type="InterPro" id="IPR055222">
    <property type="entry name" value="PRISE-like_Rossmann-fold"/>
</dbReference>
<name>A0A8H4KF18_9HYPO</name>
<evidence type="ECO:0000259" key="1">
    <source>
        <dbReference type="Pfam" id="PF22917"/>
    </source>
</evidence>
<dbReference type="Pfam" id="PF22917">
    <property type="entry name" value="PRISE"/>
    <property type="match status" value="1"/>
</dbReference>
<sequence length="398" mass="43500">MADNSKRALIFGASGIIGWGITNVLLSGYPEKGVFSDVTIAVNRPVSESDLFLPETPGGPKLQIATGVDLRNTSPKTIAAQLKDKLTGIEKITHVFYFVFTAIMDDQVKECQLNTSMMERVAGAMNIAAPKLKSFVYAGGTRGYGIYIPNGTFEPPLVESMADNLPGDYKKTVAYPHYRRILTEASKGHSWTWTEICPDAVVGFTPNGSGFSLALHWGQYLSLYARNHRGQDSVEVPFPGIEAAYNAKFTPVSTRILGEIAVYAALNQSNCGGKILNAADREAPTTWSELWPKIVADFGMVGIGPVDQDTLIGDDKLKPGEYVSKYRHLFEDAGLPKGMTCGVGDGHQQLDHVGTWLTFDRQLSLGRLRSVGFDHSLNPVNGWLDAFKKFREAGIIFK</sequence>
<feature type="domain" description="PRISE-like Rossmann-fold" evidence="1">
    <location>
        <begin position="8"/>
        <end position="396"/>
    </location>
</feature>
<dbReference type="OrthoDB" id="1731983at2759"/>
<keyword evidence="3" id="KW-1185">Reference proteome</keyword>
<accession>A0A8H4KF18</accession>
<organism evidence="2 3">
    <name type="scientific">Fusarium austroafricanum</name>
    <dbReference type="NCBI Taxonomy" id="2364996"/>
    <lineage>
        <taxon>Eukaryota</taxon>
        <taxon>Fungi</taxon>
        <taxon>Dikarya</taxon>
        <taxon>Ascomycota</taxon>
        <taxon>Pezizomycotina</taxon>
        <taxon>Sordariomycetes</taxon>
        <taxon>Hypocreomycetidae</taxon>
        <taxon>Hypocreales</taxon>
        <taxon>Nectriaceae</taxon>
        <taxon>Fusarium</taxon>
        <taxon>Fusarium concolor species complex</taxon>
    </lineage>
</organism>
<protein>
    <submittedName>
        <fullName evidence="2">Sirq protein</fullName>
    </submittedName>
</protein>
<proteinExistence type="predicted"/>
<dbReference type="Proteomes" id="UP000605986">
    <property type="component" value="Unassembled WGS sequence"/>
</dbReference>
<dbReference type="Gene3D" id="3.40.50.720">
    <property type="entry name" value="NAD(P)-binding Rossmann-like Domain"/>
    <property type="match status" value="1"/>
</dbReference>
<dbReference type="PANTHER" id="PTHR32487">
    <property type="entry name" value="3-OXO-DELTA(4,5)-STEROID 5-BETA-REDUCTASE"/>
    <property type="match status" value="1"/>
</dbReference>
<dbReference type="PANTHER" id="PTHR32487:SF4">
    <property type="entry name" value="SIRQ PROTEIN"/>
    <property type="match status" value="1"/>
</dbReference>
<evidence type="ECO:0000313" key="3">
    <source>
        <dbReference type="Proteomes" id="UP000605986"/>
    </source>
</evidence>
<dbReference type="InterPro" id="IPR036291">
    <property type="entry name" value="NAD(P)-bd_dom_sf"/>
</dbReference>